<evidence type="ECO:0000256" key="3">
    <source>
        <dbReference type="ARBA" id="ARBA00022723"/>
    </source>
</evidence>
<evidence type="ECO:0000259" key="6">
    <source>
        <dbReference type="SMART" id="SM00849"/>
    </source>
</evidence>
<keyword evidence="4 7" id="KW-0378">Hydrolase</keyword>
<reference evidence="7 8" key="1">
    <citation type="submission" date="2017-12" db="EMBL/GenBank/DDBJ databases">
        <title>Genome sequence of the active heterotrophic nitrifier-denitrifier, Cupriavidus pauculus UM1.</title>
        <authorList>
            <person name="Putonti C."/>
            <person name="Castignetti D."/>
        </authorList>
    </citation>
    <scope>NUCLEOTIDE SEQUENCE [LARGE SCALE GENOMIC DNA]</scope>
    <source>
        <strain evidence="7 8">UM1</strain>
    </source>
</reference>
<proteinExistence type="inferred from homology"/>
<keyword evidence="3" id="KW-0479">Metal-binding</keyword>
<sequence length="281" mass="31424">MTTTVSSNNSAATSLPQYEVYAVRFATMQRRTAENFIFRDEHDGVVDMDFFVWLVRHGKTTILVDTGFGERSAQHRKRPLDVCPIEALRHLDVQPEDVHDVVLTHLHWDHAGNLDKLPNAVFHIQDDEAAYATGRCMCEPSLRRAFAVEDVCDFVHRVYDERVCFHDGDDSLAPGVELIRVGGHTKGLQAVRVHTARGWVVLASDAAHYYANLTRRIPFPVVVDVAGMLEGHKRLVKAASSPDHFIPGHDPLVLKRYPLVESVPIAIAQLHCEPTPAGVQD</sequence>
<keyword evidence="5" id="KW-0862">Zinc</keyword>
<dbReference type="EMBL" id="PJRP01000011">
    <property type="protein sequence ID" value="PLP98466.1"/>
    <property type="molecule type" value="Genomic_DNA"/>
</dbReference>
<gene>
    <name evidence="7" type="ORF">CYJ10_21480</name>
</gene>
<dbReference type="InterPro" id="IPR051013">
    <property type="entry name" value="MBL_superfamily_lactonases"/>
</dbReference>
<protein>
    <submittedName>
        <fullName evidence="7">MBL fold hydrolase</fullName>
    </submittedName>
</protein>
<dbReference type="GO" id="GO:0016787">
    <property type="term" value="F:hydrolase activity"/>
    <property type="evidence" value="ECO:0007669"/>
    <property type="project" value="UniProtKB-KW"/>
</dbReference>
<dbReference type="AlphaFoldDB" id="A0A2N5C8B5"/>
<dbReference type="RefSeq" id="WP_101683481.1">
    <property type="nucleotide sequence ID" value="NZ_PJRP01000011.1"/>
</dbReference>
<evidence type="ECO:0000313" key="7">
    <source>
        <dbReference type="EMBL" id="PLP98466.1"/>
    </source>
</evidence>
<name>A0A2N5C8B5_9BURK</name>
<comment type="cofactor">
    <cofactor evidence="1">
        <name>Zn(2+)</name>
        <dbReference type="ChEBI" id="CHEBI:29105"/>
    </cofactor>
</comment>
<evidence type="ECO:0000256" key="5">
    <source>
        <dbReference type="ARBA" id="ARBA00022833"/>
    </source>
</evidence>
<dbReference type="InterPro" id="IPR036866">
    <property type="entry name" value="RibonucZ/Hydroxyglut_hydro"/>
</dbReference>
<evidence type="ECO:0000256" key="4">
    <source>
        <dbReference type="ARBA" id="ARBA00022801"/>
    </source>
</evidence>
<evidence type="ECO:0000256" key="1">
    <source>
        <dbReference type="ARBA" id="ARBA00001947"/>
    </source>
</evidence>
<dbReference type="Proteomes" id="UP000234341">
    <property type="component" value="Unassembled WGS sequence"/>
</dbReference>
<dbReference type="InterPro" id="IPR001279">
    <property type="entry name" value="Metallo-B-lactamas"/>
</dbReference>
<comment type="similarity">
    <text evidence="2">Belongs to the metallo-beta-lactamase superfamily.</text>
</comment>
<dbReference type="OrthoDB" id="5443440at2"/>
<evidence type="ECO:0000256" key="2">
    <source>
        <dbReference type="ARBA" id="ARBA00007749"/>
    </source>
</evidence>
<dbReference type="SUPFAM" id="SSF56281">
    <property type="entry name" value="Metallo-hydrolase/oxidoreductase"/>
    <property type="match status" value="1"/>
</dbReference>
<evidence type="ECO:0000313" key="8">
    <source>
        <dbReference type="Proteomes" id="UP000234341"/>
    </source>
</evidence>
<dbReference type="Pfam" id="PF00753">
    <property type="entry name" value="Lactamase_B"/>
    <property type="match status" value="1"/>
</dbReference>
<feature type="domain" description="Metallo-beta-lactamase" evidence="6">
    <location>
        <begin position="49"/>
        <end position="249"/>
    </location>
</feature>
<organism evidence="7 8">
    <name type="scientific">Cupriavidus pauculus</name>
    <dbReference type="NCBI Taxonomy" id="82633"/>
    <lineage>
        <taxon>Bacteria</taxon>
        <taxon>Pseudomonadati</taxon>
        <taxon>Pseudomonadota</taxon>
        <taxon>Betaproteobacteria</taxon>
        <taxon>Burkholderiales</taxon>
        <taxon>Burkholderiaceae</taxon>
        <taxon>Cupriavidus</taxon>
    </lineage>
</organism>
<dbReference type="SMART" id="SM00849">
    <property type="entry name" value="Lactamase_B"/>
    <property type="match status" value="1"/>
</dbReference>
<dbReference type="GO" id="GO:0046872">
    <property type="term" value="F:metal ion binding"/>
    <property type="evidence" value="ECO:0007669"/>
    <property type="project" value="UniProtKB-KW"/>
</dbReference>
<dbReference type="Gene3D" id="3.60.15.10">
    <property type="entry name" value="Ribonuclease Z/Hydroxyacylglutathione hydrolase-like"/>
    <property type="match status" value="1"/>
</dbReference>
<dbReference type="CDD" id="cd07729">
    <property type="entry name" value="AHL_lactonase_MBL-fold"/>
    <property type="match status" value="1"/>
</dbReference>
<dbReference type="PANTHER" id="PTHR42978">
    <property type="entry name" value="QUORUM-QUENCHING LACTONASE YTNP-RELATED-RELATED"/>
    <property type="match status" value="1"/>
</dbReference>
<accession>A0A2N5C8B5</accession>
<comment type="caution">
    <text evidence="7">The sequence shown here is derived from an EMBL/GenBank/DDBJ whole genome shotgun (WGS) entry which is preliminary data.</text>
</comment>
<dbReference type="PANTHER" id="PTHR42978:SF7">
    <property type="entry name" value="METALLO-HYDROLASE RV2300C-RELATED"/>
    <property type="match status" value="1"/>
</dbReference>